<proteinExistence type="predicted"/>
<accession>A0A844GY47</accession>
<dbReference type="InterPro" id="IPR037221">
    <property type="entry name" value="H-type_lectin_dom_sf"/>
</dbReference>
<organism evidence="2 3">
    <name type="scientific">Paracoccus limosus</name>
    <dbReference type="NCBI Taxonomy" id="913252"/>
    <lineage>
        <taxon>Bacteria</taxon>
        <taxon>Pseudomonadati</taxon>
        <taxon>Pseudomonadota</taxon>
        <taxon>Alphaproteobacteria</taxon>
        <taxon>Rhodobacterales</taxon>
        <taxon>Paracoccaceae</taxon>
        <taxon>Paracoccus</taxon>
    </lineage>
</organism>
<dbReference type="GO" id="GO:0098609">
    <property type="term" value="P:cell-cell adhesion"/>
    <property type="evidence" value="ECO:0007669"/>
    <property type="project" value="TreeGrafter"/>
</dbReference>
<evidence type="ECO:0000313" key="2">
    <source>
        <dbReference type="EMBL" id="MTH33596.1"/>
    </source>
</evidence>
<dbReference type="InterPro" id="IPR052487">
    <property type="entry name" value="Galactose-binding_lectin"/>
</dbReference>
<reference evidence="2 3" key="1">
    <citation type="submission" date="2019-11" db="EMBL/GenBank/DDBJ databases">
        <authorList>
            <person name="Dong K."/>
        </authorList>
    </citation>
    <scope>NUCLEOTIDE SEQUENCE [LARGE SCALE GENOMIC DNA]</scope>
    <source>
        <strain evidence="2 3">JCM 17370</strain>
    </source>
</reference>
<dbReference type="InterPro" id="IPR019019">
    <property type="entry name" value="H-type_lectin_domain"/>
</dbReference>
<dbReference type="EMBL" id="WMIF01000003">
    <property type="protein sequence ID" value="MTH33596.1"/>
    <property type="molecule type" value="Genomic_DNA"/>
</dbReference>
<dbReference type="GO" id="GO:0046871">
    <property type="term" value="F:N-acetylgalactosamine binding"/>
    <property type="evidence" value="ECO:0007669"/>
    <property type="project" value="TreeGrafter"/>
</dbReference>
<evidence type="ECO:0000259" key="1">
    <source>
        <dbReference type="Pfam" id="PF09458"/>
    </source>
</evidence>
<dbReference type="Pfam" id="PF09458">
    <property type="entry name" value="H_lectin"/>
    <property type="match status" value="1"/>
</dbReference>
<dbReference type="GO" id="GO:0098636">
    <property type="term" value="C:protein complex involved in cell adhesion"/>
    <property type="evidence" value="ECO:0007669"/>
    <property type="project" value="TreeGrafter"/>
</dbReference>
<dbReference type="GO" id="GO:0009986">
    <property type="term" value="C:cell surface"/>
    <property type="evidence" value="ECO:0007669"/>
    <property type="project" value="TreeGrafter"/>
</dbReference>
<sequence>MWTGLGQRVERHKVRFDEPFVEPPVVHLSLTMWDVAHDANQRLDVQPAEITTTGFVIEFRTWEDTRVARVRASWMAIGPVRHLDDFDAD</sequence>
<gene>
    <name evidence="2" type="ORF">GL279_03195</name>
</gene>
<evidence type="ECO:0000313" key="3">
    <source>
        <dbReference type="Proteomes" id="UP000442533"/>
    </source>
</evidence>
<comment type="caution">
    <text evidence="2">The sequence shown here is derived from an EMBL/GenBank/DDBJ whole genome shotgun (WGS) entry which is preliminary data.</text>
</comment>
<dbReference type="AlphaFoldDB" id="A0A844GY47"/>
<protein>
    <recommendedName>
        <fullName evidence="1">H-type lectin domain-containing protein</fullName>
    </recommendedName>
</protein>
<dbReference type="Gene3D" id="2.60.40.2080">
    <property type="match status" value="1"/>
</dbReference>
<dbReference type="PANTHER" id="PTHR46938">
    <property type="entry name" value="DISCOIDIN-1 SUBUNIT A-RELATED-RELATED"/>
    <property type="match status" value="1"/>
</dbReference>
<dbReference type="SUPFAM" id="SSF141086">
    <property type="entry name" value="Agglutinin HPA-like"/>
    <property type="match status" value="1"/>
</dbReference>
<feature type="domain" description="H-type lectin" evidence="1">
    <location>
        <begin position="12"/>
        <end position="77"/>
    </location>
</feature>
<dbReference type="GO" id="GO:0030247">
    <property type="term" value="F:polysaccharide binding"/>
    <property type="evidence" value="ECO:0007669"/>
    <property type="project" value="TreeGrafter"/>
</dbReference>
<dbReference type="GO" id="GO:0070492">
    <property type="term" value="F:oligosaccharide binding"/>
    <property type="evidence" value="ECO:0007669"/>
    <property type="project" value="TreeGrafter"/>
</dbReference>
<keyword evidence="3" id="KW-1185">Reference proteome</keyword>
<dbReference type="OrthoDB" id="7658568at2"/>
<name>A0A844GY47_9RHOB</name>
<dbReference type="Proteomes" id="UP000442533">
    <property type="component" value="Unassembled WGS sequence"/>
</dbReference>
<dbReference type="PANTHER" id="PTHR46938:SF1">
    <property type="entry name" value="DISCOIDIN-1 SUBUNIT A-RELATED"/>
    <property type="match status" value="1"/>
</dbReference>
<dbReference type="GO" id="GO:0045335">
    <property type="term" value="C:phagocytic vesicle"/>
    <property type="evidence" value="ECO:0007669"/>
    <property type="project" value="TreeGrafter"/>
</dbReference>